<name>A0A1G9WXI7_9FLAO</name>
<evidence type="ECO:0000313" key="1">
    <source>
        <dbReference type="EMBL" id="SDM89177.1"/>
    </source>
</evidence>
<dbReference type="Proteomes" id="UP000199440">
    <property type="component" value="Unassembled WGS sequence"/>
</dbReference>
<dbReference type="STRING" id="192904.SAMN04488514_116101"/>
<reference evidence="1 2" key="1">
    <citation type="submission" date="2016-10" db="EMBL/GenBank/DDBJ databases">
        <authorList>
            <person name="de Groot N.N."/>
        </authorList>
    </citation>
    <scope>NUCLEOTIDE SEQUENCE [LARGE SCALE GENOMIC DNA]</scope>
    <source>
        <strain evidence="1 2">DSM 19886</strain>
    </source>
</reference>
<sequence>MKNIVLIVAIVVLAFSCSKNNEGTAMGELGYSESYEVKISGSHPDGAIDSHIIVTEEMAINMDKVELNSVDQNGSSLTITIHLPADETASDKKESIGFSISNLEETNIWNIEDTYQTFHVNLSADQKKKAIIDYVIDGDNLHYGSLFRFEKGTVNVKREGILLKGTFAGKLERDGRTGLVDVSGSFVANLDDDNLN</sequence>
<gene>
    <name evidence="1" type="ORF">SAMN04488514_116101</name>
</gene>
<evidence type="ECO:0000313" key="2">
    <source>
        <dbReference type="Proteomes" id="UP000199440"/>
    </source>
</evidence>
<keyword evidence="2" id="KW-1185">Reference proteome</keyword>
<dbReference type="EMBL" id="FNGV01000016">
    <property type="protein sequence ID" value="SDM89177.1"/>
    <property type="molecule type" value="Genomic_DNA"/>
</dbReference>
<proteinExistence type="predicted"/>
<organism evidence="1 2">
    <name type="scientific">Kriegella aquimaris</name>
    <dbReference type="NCBI Taxonomy" id="192904"/>
    <lineage>
        <taxon>Bacteria</taxon>
        <taxon>Pseudomonadati</taxon>
        <taxon>Bacteroidota</taxon>
        <taxon>Flavobacteriia</taxon>
        <taxon>Flavobacteriales</taxon>
        <taxon>Flavobacteriaceae</taxon>
        <taxon>Kriegella</taxon>
    </lineage>
</organism>
<dbReference type="PROSITE" id="PS51257">
    <property type="entry name" value="PROKAR_LIPOPROTEIN"/>
    <property type="match status" value="1"/>
</dbReference>
<dbReference type="RefSeq" id="WP_089894851.1">
    <property type="nucleotide sequence ID" value="NZ_FNGV01000016.1"/>
</dbReference>
<protein>
    <submittedName>
        <fullName evidence="1">Uncharacterized protein</fullName>
    </submittedName>
</protein>
<dbReference type="AlphaFoldDB" id="A0A1G9WXI7"/>
<accession>A0A1G9WXI7</accession>